<protein>
    <recommendedName>
        <fullName evidence="2">RED-like N-terminal domain-containing protein</fullName>
    </recommendedName>
</protein>
<dbReference type="AlphaFoldDB" id="A0A8X6U8G2"/>
<sequence length="203" mass="23153">MCLVYGYESPSDNGDVKDASEEGTEDPSVSTGAGIKLLSTESGNEKVTQRYRDRVKERRGGVNLDYDYEEPFRSAAGYLAKAPVPKSGLDTTERKRQMIQESKYLKKRITKKDHNVVHEELKSYFEKLGMDDEKQRERVNEWDNILSSEYSENAEVQSENRFLFGVHKGNDCILKAKLTQKLMRDMSESCAECNPGAPEEYSK</sequence>
<feature type="domain" description="RED-like N-terminal" evidence="2">
    <location>
        <begin position="41"/>
        <end position="105"/>
    </location>
</feature>
<gene>
    <name evidence="3" type="ORF">NPIL_291241</name>
</gene>
<evidence type="ECO:0000259" key="2">
    <source>
        <dbReference type="Pfam" id="PF07808"/>
    </source>
</evidence>
<feature type="region of interest" description="Disordered" evidence="1">
    <location>
        <begin position="1"/>
        <end position="51"/>
    </location>
</feature>
<evidence type="ECO:0000313" key="3">
    <source>
        <dbReference type="EMBL" id="GFT88971.1"/>
    </source>
</evidence>
<name>A0A8X6U8G2_NEPPI</name>
<comment type="caution">
    <text evidence="3">The sequence shown here is derived from an EMBL/GenBank/DDBJ whole genome shotgun (WGS) entry which is preliminary data.</text>
</comment>
<evidence type="ECO:0000313" key="4">
    <source>
        <dbReference type="Proteomes" id="UP000887013"/>
    </source>
</evidence>
<dbReference type="InterPro" id="IPR012916">
    <property type="entry name" value="RED_N"/>
</dbReference>
<proteinExistence type="predicted"/>
<reference evidence="3" key="1">
    <citation type="submission" date="2020-08" db="EMBL/GenBank/DDBJ databases">
        <title>Multicomponent nature underlies the extraordinary mechanical properties of spider dragline silk.</title>
        <authorList>
            <person name="Kono N."/>
            <person name="Nakamura H."/>
            <person name="Mori M."/>
            <person name="Yoshida Y."/>
            <person name="Ohtoshi R."/>
            <person name="Malay A.D."/>
            <person name="Moran D.A.P."/>
            <person name="Tomita M."/>
            <person name="Numata K."/>
            <person name="Arakawa K."/>
        </authorList>
    </citation>
    <scope>NUCLEOTIDE SEQUENCE</scope>
</reference>
<evidence type="ECO:0000256" key="1">
    <source>
        <dbReference type="SAM" id="MobiDB-lite"/>
    </source>
</evidence>
<organism evidence="3 4">
    <name type="scientific">Nephila pilipes</name>
    <name type="common">Giant wood spider</name>
    <name type="synonym">Nephila maculata</name>
    <dbReference type="NCBI Taxonomy" id="299642"/>
    <lineage>
        <taxon>Eukaryota</taxon>
        <taxon>Metazoa</taxon>
        <taxon>Ecdysozoa</taxon>
        <taxon>Arthropoda</taxon>
        <taxon>Chelicerata</taxon>
        <taxon>Arachnida</taxon>
        <taxon>Araneae</taxon>
        <taxon>Araneomorphae</taxon>
        <taxon>Entelegynae</taxon>
        <taxon>Araneoidea</taxon>
        <taxon>Nephilidae</taxon>
        <taxon>Nephila</taxon>
    </lineage>
</organism>
<dbReference type="Proteomes" id="UP000887013">
    <property type="component" value="Unassembled WGS sequence"/>
</dbReference>
<dbReference type="EMBL" id="BMAW01073709">
    <property type="protein sequence ID" value="GFT88971.1"/>
    <property type="molecule type" value="Genomic_DNA"/>
</dbReference>
<accession>A0A8X6U8G2</accession>
<keyword evidence="4" id="KW-1185">Reference proteome</keyword>
<dbReference type="Pfam" id="PF07808">
    <property type="entry name" value="RED_N"/>
    <property type="match status" value="1"/>
</dbReference>